<gene>
    <name evidence="1" type="ORF">CcBV_31.5</name>
</gene>
<proteinExistence type="predicted"/>
<dbReference type="PROSITE" id="PS51257">
    <property type="entry name" value="PROKAR_LIPOPROTEIN"/>
    <property type="match status" value="1"/>
</dbReference>
<dbReference type="KEGG" id="vg:3238817"/>
<name>Q5ZNV4_9VIRU</name>
<accession>Q5ZNV4</accession>
<reference evidence="1 2" key="1">
    <citation type="journal article" date="2004" name="Science">
        <title>Genome sequence of a polydnavirus: insights into symbiotic virus evolution.</title>
        <authorList>
            <person name="Espagne E."/>
            <person name="Dupuy C."/>
            <person name="Huguet E."/>
            <person name="Cattolico L."/>
            <person name="Provost B."/>
            <person name="Martins N."/>
            <person name="Poirie M."/>
            <person name="Periquet G."/>
            <person name="Drezen J.M."/>
        </authorList>
    </citation>
    <scope>NUCLEOTIDE SEQUENCE [LARGE SCALE GENOMIC DNA]</scope>
</reference>
<dbReference type="EMBL" id="AJ632329">
    <property type="protein sequence ID" value="CAG18162.1"/>
    <property type="molecule type" value="Genomic_DNA"/>
</dbReference>
<evidence type="ECO:0000313" key="1">
    <source>
        <dbReference type="EMBL" id="CAG18162.1"/>
    </source>
</evidence>
<protein>
    <submittedName>
        <fullName evidence="1">Uncharacterized protein</fullName>
    </submittedName>
</protein>
<dbReference type="GeneID" id="3238817"/>
<sequence>MSFSKATAVILFALIGTSCQDRYREIVGLFDNDDLQDILNANPAMPDTITIQKNYVYNTRPNNNAIYGSIVKQTERVYLPDDLSKPFRVRSTTWVEPGGPNGNQIYYYRSEYPGDMNKAEAISLKQMYGTSEHQLYQDPYSNYQAADQRPYRYEPSSQQRYPNYYPYQ</sequence>
<dbReference type="RefSeq" id="YP_184885.1">
    <property type="nucleotide sequence ID" value="NC_006658.1"/>
</dbReference>
<organism evidence="1 2">
    <name type="scientific">Bracoviriform congregatae</name>
    <dbReference type="NCBI Taxonomy" id="39640"/>
    <lineage>
        <taxon>Viruses</taxon>
        <taxon>Viruses incertae sedis</taxon>
        <taxon>Polydnaviriformidae</taxon>
        <taxon>Bracoviriform</taxon>
    </lineage>
</organism>
<evidence type="ECO:0000313" key="2">
    <source>
        <dbReference type="Proteomes" id="UP000203537"/>
    </source>
</evidence>
<dbReference type="Proteomes" id="UP000203537">
    <property type="component" value="Genome"/>
</dbReference>